<reference evidence="2 3" key="1">
    <citation type="journal article" date="2024" name="Insects">
        <title>An Improved Chromosome-Level Genome Assembly of the Firefly Pyrocoelia pectoralis.</title>
        <authorList>
            <person name="Fu X."/>
            <person name="Meyer-Rochow V.B."/>
            <person name="Ballantyne L."/>
            <person name="Zhu X."/>
        </authorList>
    </citation>
    <scope>NUCLEOTIDE SEQUENCE [LARGE SCALE GENOMIC DNA]</scope>
    <source>
        <strain evidence="2">XCY_ONT2</strain>
    </source>
</reference>
<evidence type="ECO:0000313" key="2">
    <source>
        <dbReference type="EMBL" id="KAK5645564.1"/>
    </source>
</evidence>
<evidence type="ECO:0000313" key="3">
    <source>
        <dbReference type="Proteomes" id="UP001329430"/>
    </source>
</evidence>
<name>A0AAN7VFZ3_9COLE</name>
<gene>
    <name evidence="2" type="ORF">RI129_006864</name>
</gene>
<comment type="caution">
    <text evidence="2">The sequence shown here is derived from an EMBL/GenBank/DDBJ whole genome shotgun (WGS) entry which is preliminary data.</text>
</comment>
<dbReference type="AlphaFoldDB" id="A0AAN7VFZ3"/>
<keyword evidence="3" id="KW-1185">Reference proteome</keyword>
<feature type="chain" id="PRO_5042954413" evidence="1">
    <location>
        <begin position="20"/>
        <end position="148"/>
    </location>
</feature>
<dbReference type="EMBL" id="JAVRBK010000004">
    <property type="protein sequence ID" value="KAK5645564.1"/>
    <property type="molecule type" value="Genomic_DNA"/>
</dbReference>
<accession>A0AAN7VFZ3</accession>
<proteinExistence type="predicted"/>
<keyword evidence="1" id="KW-0732">Signal</keyword>
<feature type="signal peptide" evidence="1">
    <location>
        <begin position="1"/>
        <end position="19"/>
    </location>
</feature>
<dbReference type="Proteomes" id="UP001329430">
    <property type="component" value="Chromosome 4"/>
</dbReference>
<organism evidence="2 3">
    <name type="scientific">Pyrocoelia pectoralis</name>
    <dbReference type="NCBI Taxonomy" id="417401"/>
    <lineage>
        <taxon>Eukaryota</taxon>
        <taxon>Metazoa</taxon>
        <taxon>Ecdysozoa</taxon>
        <taxon>Arthropoda</taxon>
        <taxon>Hexapoda</taxon>
        <taxon>Insecta</taxon>
        <taxon>Pterygota</taxon>
        <taxon>Neoptera</taxon>
        <taxon>Endopterygota</taxon>
        <taxon>Coleoptera</taxon>
        <taxon>Polyphaga</taxon>
        <taxon>Elateriformia</taxon>
        <taxon>Elateroidea</taxon>
        <taxon>Lampyridae</taxon>
        <taxon>Lampyrinae</taxon>
        <taxon>Pyrocoelia</taxon>
    </lineage>
</organism>
<protein>
    <submittedName>
        <fullName evidence="2">Uncharacterized protein</fullName>
    </submittedName>
</protein>
<sequence>MKLLILVFVSTLCSSTVYCRSNKIRQRKERELLMTWSPTEKTTKGPCSSDCSGGILVESDGPCWECIYIDTCVMFGCPNHQFCFSYNKSFPLDQYLVYGECRKNPCMEEPLDENGLTTACNDSNKCPTGHICAESVCCKELQTSTPAS</sequence>
<evidence type="ECO:0000256" key="1">
    <source>
        <dbReference type="SAM" id="SignalP"/>
    </source>
</evidence>